<name>K9X232_9NOST</name>
<dbReference type="PATRIC" id="fig|56107.3.peg.4051"/>
<dbReference type="GO" id="GO:0051301">
    <property type="term" value="P:cell division"/>
    <property type="evidence" value="ECO:0007669"/>
    <property type="project" value="UniProtKB-KW"/>
</dbReference>
<comment type="similarity">
    <text evidence="2 10">Belongs to the ABC-4 integral membrane protein family. FtsX subfamily.</text>
</comment>
<comment type="subcellular location">
    <subcellularLocation>
        <location evidence="1">Cell membrane</location>
        <topology evidence="1">Multi-pass membrane protein</topology>
    </subcellularLocation>
</comment>
<evidence type="ECO:0000256" key="2">
    <source>
        <dbReference type="ARBA" id="ARBA00007379"/>
    </source>
</evidence>
<dbReference type="PANTHER" id="PTHR47755:SF1">
    <property type="entry name" value="CELL DIVISION PROTEIN FTSX"/>
    <property type="match status" value="1"/>
</dbReference>
<dbReference type="eggNOG" id="COG2177">
    <property type="taxonomic scope" value="Bacteria"/>
</dbReference>
<evidence type="ECO:0000256" key="7">
    <source>
        <dbReference type="ARBA" id="ARBA00022989"/>
    </source>
</evidence>
<dbReference type="Proteomes" id="UP000010475">
    <property type="component" value="Chromosome"/>
</dbReference>
<evidence type="ECO:0000313" key="14">
    <source>
        <dbReference type="EMBL" id="AFZ25807.1"/>
    </source>
</evidence>
<dbReference type="PIRSF" id="PIRSF003097">
    <property type="entry name" value="FtsX"/>
    <property type="match status" value="1"/>
</dbReference>
<keyword evidence="15" id="KW-1185">Reference proteome</keyword>
<evidence type="ECO:0000256" key="6">
    <source>
        <dbReference type="ARBA" id="ARBA00022692"/>
    </source>
</evidence>
<feature type="transmembrane region" description="Helical" evidence="11">
    <location>
        <begin position="47"/>
        <end position="67"/>
    </location>
</feature>
<evidence type="ECO:0000256" key="1">
    <source>
        <dbReference type="ARBA" id="ARBA00004651"/>
    </source>
</evidence>
<evidence type="ECO:0000259" key="13">
    <source>
        <dbReference type="Pfam" id="PF18075"/>
    </source>
</evidence>
<evidence type="ECO:0000259" key="12">
    <source>
        <dbReference type="Pfam" id="PF02687"/>
    </source>
</evidence>
<proteinExistence type="inferred from homology"/>
<feature type="transmembrane region" description="Helical" evidence="11">
    <location>
        <begin position="239"/>
        <end position="262"/>
    </location>
</feature>
<feature type="transmembrane region" description="Helical" evidence="11">
    <location>
        <begin position="295"/>
        <end position="317"/>
    </location>
</feature>
<feature type="transmembrane region" description="Helical" evidence="11">
    <location>
        <begin position="194"/>
        <end position="219"/>
    </location>
</feature>
<keyword evidence="6 11" id="KW-0812">Transmembrane</keyword>
<dbReference type="GO" id="GO:0005886">
    <property type="term" value="C:plasma membrane"/>
    <property type="evidence" value="ECO:0007669"/>
    <property type="project" value="UniProtKB-SubCell"/>
</dbReference>
<dbReference type="InterPro" id="IPR040690">
    <property type="entry name" value="FtsX_ECD"/>
</dbReference>
<keyword evidence="7 11" id="KW-1133">Transmembrane helix</keyword>
<evidence type="ECO:0000256" key="8">
    <source>
        <dbReference type="ARBA" id="ARBA00023136"/>
    </source>
</evidence>
<dbReference type="Pfam" id="PF18075">
    <property type="entry name" value="FtsX_ECD"/>
    <property type="match status" value="1"/>
</dbReference>
<dbReference type="AlphaFoldDB" id="K9X232"/>
<evidence type="ECO:0000256" key="3">
    <source>
        <dbReference type="ARBA" id="ARBA00021907"/>
    </source>
</evidence>
<evidence type="ECO:0000256" key="11">
    <source>
        <dbReference type="SAM" id="Phobius"/>
    </source>
</evidence>
<keyword evidence="5 10" id="KW-0132">Cell division</keyword>
<reference evidence="14 15" key="1">
    <citation type="submission" date="2012-06" db="EMBL/GenBank/DDBJ databases">
        <title>Finished chromosome of genome of Cylindrospermum stagnale PCC 7417.</title>
        <authorList>
            <consortium name="US DOE Joint Genome Institute"/>
            <person name="Gugger M."/>
            <person name="Coursin T."/>
            <person name="Rippka R."/>
            <person name="Tandeau De Marsac N."/>
            <person name="Huntemann M."/>
            <person name="Wei C.-L."/>
            <person name="Han J."/>
            <person name="Detter J.C."/>
            <person name="Han C."/>
            <person name="Tapia R."/>
            <person name="Chen A."/>
            <person name="Kyrpides N."/>
            <person name="Mavromatis K."/>
            <person name="Markowitz V."/>
            <person name="Szeto E."/>
            <person name="Ivanova N."/>
            <person name="Pagani I."/>
            <person name="Pati A."/>
            <person name="Goodwin L."/>
            <person name="Nordberg H.P."/>
            <person name="Cantor M.N."/>
            <person name="Hua S.X."/>
            <person name="Woyke T."/>
            <person name="Kerfeld C.A."/>
        </authorList>
    </citation>
    <scope>NUCLEOTIDE SEQUENCE [LARGE SCALE GENOMIC DNA]</scope>
    <source>
        <strain evidence="14 15">PCC 7417</strain>
    </source>
</reference>
<keyword evidence="8 10" id="KW-0472">Membrane</keyword>
<organism evidence="14 15">
    <name type="scientific">Cylindrospermum stagnale PCC 7417</name>
    <dbReference type="NCBI Taxonomy" id="56107"/>
    <lineage>
        <taxon>Bacteria</taxon>
        <taxon>Bacillati</taxon>
        <taxon>Cyanobacteriota</taxon>
        <taxon>Cyanophyceae</taxon>
        <taxon>Nostocales</taxon>
        <taxon>Nostocaceae</taxon>
        <taxon>Cylindrospermum</taxon>
    </lineage>
</organism>
<dbReference type="Pfam" id="PF02687">
    <property type="entry name" value="FtsX"/>
    <property type="match status" value="1"/>
</dbReference>
<evidence type="ECO:0000313" key="15">
    <source>
        <dbReference type="Proteomes" id="UP000010475"/>
    </source>
</evidence>
<keyword evidence="9 10" id="KW-0131">Cell cycle</keyword>
<keyword evidence="4 10" id="KW-1003">Cell membrane</keyword>
<dbReference type="InterPro" id="IPR004513">
    <property type="entry name" value="FtsX"/>
</dbReference>
<evidence type="ECO:0000256" key="5">
    <source>
        <dbReference type="ARBA" id="ARBA00022618"/>
    </source>
</evidence>
<dbReference type="PANTHER" id="PTHR47755">
    <property type="entry name" value="CELL DIVISION PROTEIN FTSX"/>
    <property type="match status" value="1"/>
</dbReference>
<dbReference type="Gene3D" id="3.30.70.3040">
    <property type="match status" value="1"/>
</dbReference>
<protein>
    <recommendedName>
        <fullName evidence="3 10">Cell division protein FtsX</fullName>
    </recommendedName>
</protein>
<evidence type="ECO:0000256" key="4">
    <source>
        <dbReference type="ARBA" id="ARBA00022475"/>
    </source>
</evidence>
<sequence>MGDVGFRHPHFPRRILNFEFRCGVFKFLTKLDYLLKETFLGLLRGGWMNWAAVSTVTVLLFLFGLSLQTSWQVETLLNKFGSQLELSVYLEPGIKAETIETLVANMPEVAEIRTITKEQAWTKLVKELGISDIEGATQQLGDNPLVDEMKVKARNSQVVPTLATQVAKLRGVDLVQYVDEAVKRIAQLHQGLNWMTLTITIILTLTAIAVNTTTIRLIVMARRREIEIMQLVGATTAWIYLPFILQGISFGLLGGAIAWSFITVIQQFLGKLLANQPEFIQFISNGVQLTPAQTLLLPLILLSFGAAVGLMGSLFAVRRFAR</sequence>
<dbReference type="HOGENOM" id="CLU_073546_2_1_3"/>
<feature type="domain" description="ABC3 transporter permease C-terminal" evidence="12">
    <location>
        <begin position="199"/>
        <end position="321"/>
    </location>
</feature>
<dbReference type="InterPro" id="IPR003838">
    <property type="entry name" value="ABC3_permease_C"/>
</dbReference>
<evidence type="ECO:0000256" key="9">
    <source>
        <dbReference type="ARBA" id="ARBA00023306"/>
    </source>
</evidence>
<dbReference type="KEGG" id="csg:Cylst_3683"/>
<accession>K9X232</accession>
<dbReference type="EMBL" id="CP003642">
    <property type="protein sequence ID" value="AFZ25807.1"/>
    <property type="molecule type" value="Genomic_DNA"/>
</dbReference>
<gene>
    <name evidence="14" type="ORF">Cylst_3683</name>
</gene>
<dbReference type="STRING" id="56107.Cylst_3683"/>
<feature type="domain" description="FtsX extracellular" evidence="13">
    <location>
        <begin position="84"/>
        <end position="175"/>
    </location>
</feature>
<evidence type="ECO:0000256" key="10">
    <source>
        <dbReference type="PIRNR" id="PIRNR003097"/>
    </source>
</evidence>